<dbReference type="Pfam" id="PF11192">
    <property type="entry name" value="DUF2977"/>
    <property type="match status" value="1"/>
</dbReference>
<dbReference type="EMBL" id="CP064056">
    <property type="protein sequence ID" value="QPM74581.1"/>
    <property type="molecule type" value="Genomic_DNA"/>
</dbReference>
<dbReference type="KEGG" id="sllo:ISP08_09555"/>
<reference evidence="2 3" key="1">
    <citation type="submission" date="2020-10" db="EMBL/GenBank/DDBJ databases">
        <title>Closed genome sequences of Staphylococcus lloydii sp. nov. and Staphylococcus durrellii sp. nov. Isolated from Captive Fruit Bats (Pteropus livingstonii).</title>
        <authorList>
            <person name="Fountain K."/>
        </authorList>
    </citation>
    <scope>NUCLEOTIDE SEQUENCE [LARGE SCALE GENOMIC DNA]</scope>
    <source>
        <strain evidence="2 3">23_2_7_LY</strain>
    </source>
</reference>
<accession>A0A7T1F9C3</accession>
<evidence type="ECO:0000313" key="3">
    <source>
        <dbReference type="Proteomes" id="UP000594455"/>
    </source>
</evidence>
<keyword evidence="3" id="KW-1185">Reference proteome</keyword>
<gene>
    <name evidence="2" type="ORF">ISP08_09555</name>
</gene>
<organism evidence="2 3">
    <name type="scientific">Staphylococcus lloydii</name>
    <dbReference type="NCBI Taxonomy" id="2781774"/>
    <lineage>
        <taxon>Bacteria</taxon>
        <taxon>Bacillati</taxon>
        <taxon>Bacillota</taxon>
        <taxon>Bacilli</taxon>
        <taxon>Bacillales</taxon>
        <taxon>Staphylococcaceae</taxon>
        <taxon>Staphylococcus</taxon>
    </lineage>
</organism>
<evidence type="ECO:0000313" key="2">
    <source>
        <dbReference type="EMBL" id="QPM74581.1"/>
    </source>
</evidence>
<protein>
    <submittedName>
        <fullName evidence="2">DUF2977 domain-containing protein</fullName>
    </submittedName>
</protein>
<sequence length="126" mass="14427">MRVLINENNEIVGYATVGGLEGDFEVHDSIVPQDFTQTFKPKYYLYQDEKIIINPNYQLDTFEQPTTPTQPVMSDSTLKNMVATLQKQSAQSNIRSLKLERENEALKSRIAQLESKVEVTDNDKNE</sequence>
<dbReference type="InterPro" id="IPR021358">
    <property type="entry name" value="DUF2977"/>
</dbReference>
<evidence type="ECO:0000256" key="1">
    <source>
        <dbReference type="SAM" id="Coils"/>
    </source>
</evidence>
<feature type="coiled-coil region" evidence="1">
    <location>
        <begin position="87"/>
        <end position="123"/>
    </location>
</feature>
<keyword evidence="1" id="KW-0175">Coiled coil</keyword>
<dbReference type="Proteomes" id="UP000594455">
    <property type="component" value="Chromosome"/>
</dbReference>
<dbReference type="RefSeq" id="WP_195718465.1">
    <property type="nucleotide sequence ID" value="NZ_CP064056.1"/>
</dbReference>
<proteinExistence type="predicted"/>
<dbReference type="AlphaFoldDB" id="A0A7T1F9C3"/>
<name>A0A7T1F9C3_9STAP</name>